<feature type="domain" description="Nitrile hydratase alpha/Thiocyanate hydrolase gamma" evidence="3">
    <location>
        <begin position="7"/>
        <end position="61"/>
    </location>
</feature>
<keyword evidence="2" id="KW-1133">Transmembrane helix</keyword>
<comment type="caution">
    <text evidence="4">The sequence shown here is derived from an EMBL/GenBank/DDBJ whole genome shotgun (WGS) entry which is preliminary data.</text>
</comment>
<dbReference type="SUPFAM" id="SSF56209">
    <property type="entry name" value="Nitrile hydratase alpha chain"/>
    <property type="match status" value="1"/>
</dbReference>
<keyword evidence="5" id="KW-1185">Reference proteome</keyword>
<evidence type="ECO:0000313" key="5">
    <source>
        <dbReference type="Proteomes" id="UP000244090"/>
    </source>
</evidence>
<dbReference type="InterPro" id="IPR023991">
    <property type="entry name" value="Bacteriocin_IIb_lactobn/cerein"/>
</dbReference>
<evidence type="ECO:0000259" key="3">
    <source>
        <dbReference type="Pfam" id="PF02979"/>
    </source>
</evidence>
<dbReference type="InterPro" id="IPR036648">
    <property type="entry name" value="CN_Hdrase_a/SCN_Hdrase_g_sf"/>
</dbReference>
<feature type="transmembrane region" description="Helical" evidence="2">
    <location>
        <begin position="88"/>
        <end position="113"/>
    </location>
</feature>
<dbReference type="NCBIfam" id="TIGR03793">
    <property type="entry name" value="leader_NHLP"/>
    <property type="match status" value="1"/>
</dbReference>
<dbReference type="OrthoDB" id="1275056at2"/>
<keyword evidence="2" id="KW-0812">Transmembrane</keyword>
<reference evidence="4 5" key="1">
    <citation type="submission" date="2018-04" db="EMBL/GenBank/DDBJ databases">
        <title>Genomic Encyclopedia of Archaeal and Bacterial Type Strains, Phase II (KMG-II): from individual species to whole genera.</title>
        <authorList>
            <person name="Goeker M."/>
        </authorList>
    </citation>
    <scope>NUCLEOTIDE SEQUENCE [LARGE SCALE GENOMIC DNA]</scope>
    <source>
        <strain evidence="4 5">DSM 25731</strain>
    </source>
</reference>
<sequence>MEFTKQQQEGQELMNTLIAKAWENPEFKQQLISNPQAAIEQVTGKKLNLKGSQHIVVEDQTDPNTIYLNIPRQVDVSELELSDEQLEMVAGGVAPIVIYGGIFLVGVIAGALAE</sequence>
<dbReference type="Gene3D" id="3.90.330.10">
    <property type="entry name" value="Nitrile hydratase alpha /Thiocyanate hydrolase gamma"/>
    <property type="match status" value="1"/>
</dbReference>
<keyword evidence="1" id="KW-0479">Metal-binding</keyword>
<organism evidence="4 5">
    <name type="scientific">Kordia periserrulae</name>
    <dbReference type="NCBI Taxonomy" id="701523"/>
    <lineage>
        <taxon>Bacteria</taxon>
        <taxon>Pseudomonadati</taxon>
        <taxon>Bacteroidota</taxon>
        <taxon>Flavobacteriia</taxon>
        <taxon>Flavobacteriales</taxon>
        <taxon>Flavobacteriaceae</taxon>
        <taxon>Kordia</taxon>
    </lineage>
</organism>
<accession>A0A2T6C1E7</accession>
<evidence type="ECO:0000256" key="1">
    <source>
        <dbReference type="ARBA" id="ARBA00022723"/>
    </source>
</evidence>
<dbReference type="InterPro" id="IPR004232">
    <property type="entry name" value="CN_Hdrtase_a/SCN_Hdrlase_g"/>
</dbReference>
<protein>
    <submittedName>
        <fullName evidence="4">Lactobin A/cerein 7B family class IIb bacteriocin</fullName>
    </submittedName>
</protein>
<dbReference type="EMBL" id="QBKT01000003">
    <property type="protein sequence ID" value="PTX62154.1"/>
    <property type="molecule type" value="Genomic_DNA"/>
</dbReference>
<dbReference type="RefSeq" id="WP_108114366.1">
    <property type="nucleotide sequence ID" value="NZ_QBKT01000003.1"/>
</dbReference>
<dbReference type="AlphaFoldDB" id="A0A2T6C1E7"/>
<dbReference type="NCBIfam" id="TIGR03949">
    <property type="entry name" value="bact_IIb_cerein"/>
    <property type="match status" value="1"/>
</dbReference>
<evidence type="ECO:0000256" key="2">
    <source>
        <dbReference type="SAM" id="Phobius"/>
    </source>
</evidence>
<name>A0A2T6C1E7_9FLAO</name>
<dbReference type="Proteomes" id="UP000244090">
    <property type="component" value="Unassembled WGS sequence"/>
</dbReference>
<dbReference type="GO" id="GO:0003824">
    <property type="term" value="F:catalytic activity"/>
    <property type="evidence" value="ECO:0007669"/>
    <property type="project" value="InterPro"/>
</dbReference>
<proteinExistence type="predicted"/>
<dbReference type="GO" id="GO:0046914">
    <property type="term" value="F:transition metal ion binding"/>
    <property type="evidence" value="ECO:0007669"/>
    <property type="project" value="InterPro"/>
</dbReference>
<keyword evidence="2" id="KW-0472">Membrane</keyword>
<dbReference type="InterPro" id="IPR022513">
    <property type="entry name" value="TOMM_pelo"/>
</dbReference>
<evidence type="ECO:0000313" key="4">
    <source>
        <dbReference type="EMBL" id="PTX62154.1"/>
    </source>
</evidence>
<gene>
    <name evidence="4" type="ORF">C8N46_103252</name>
</gene>
<dbReference type="Pfam" id="PF02979">
    <property type="entry name" value="NHase_alpha"/>
    <property type="match status" value="1"/>
</dbReference>